<dbReference type="CDD" id="cd16023">
    <property type="entry name" value="GPI_EPT_3"/>
    <property type="match status" value="1"/>
</dbReference>
<comment type="subcellular location">
    <subcellularLocation>
        <location evidence="1">Endoplasmic reticulum membrane</location>
        <topology evidence="1">Multi-pass membrane protein</topology>
    </subcellularLocation>
</comment>
<feature type="transmembrane region" description="Helical" evidence="13">
    <location>
        <begin position="418"/>
        <end position="437"/>
    </location>
</feature>
<dbReference type="InterPro" id="IPR017850">
    <property type="entry name" value="Alkaline_phosphatase_core_sf"/>
</dbReference>
<dbReference type="AlphaFoldDB" id="A0A2B4RTF3"/>
<dbReference type="EMBL" id="LSMT01000331">
    <property type="protein sequence ID" value="PFX20099.1"/>
    <property type="molecule type" value="Genomic_DNA"/>
</dbReference>
<gene>
    <name evidence="14" type="primary">PIGO</name>
    <name evidence="14" type="ORF">AWC38_SpisGene15480</name>
</gene>
<feature type="transmembrane region" description="Helical" evidence="13">
    <location>
        <begin position="711"/>
        <end position="736"/>
    </location>
</feature>
<keyword evidence="6 13" id="KW-0812">Transmembrane</keyword>
<keyword evidence="10" id="KW-0325">Glycoprotein</keyword>
<comment type="pathway">
    <text evidence="2">Glycolipid biosynthesis; glycosylphosphatidylinositol-anchor biosynthesis.</text>
</comment>
<dbReference type="GO" id="GO:0006506">
    <property type="term" value="P:GPI anchor biosynthetic process"/>
    <property type="evidence" value="ECO:0007669"/>
    <property type="project" value="UniProtKB-UniPathway"/>
</dbReference>
<keyword evidence="4" id="KW-0337">GPI-anchor biosynthesis</keyword>
<evidence type="ECO:0000313" key="15">
    <source>
        <dbReference type="Proteomes" id="UP000225706"/>
    </source>
</evidence>
<dbReference type="GO" id="GO:0051377">
    <property type="term" value="F:mannose-ethanolamine phosphotransferase activity"/>
    <property type="evidence" value="ECO:0007669"/>
    <property type="project" value="InterPro"/>
</dbReference>
<evidence type="ECO:0000256" key="4">
    <source>
        <dbReference type="ARBA" id="ARBA00022502"/>
    </source>
</evidence>
<keyword evidence="9 13" id="KW-0472">Membrane</keyword>
<evidence type="ECO:0000313" key="14">
    <source>
        <dbReference type="EMBL" id="PFX20099.1"/>
    </source>
</evidence>
<dbReference type="InterPro" id="IPR037675">
    <property type="entry name" value="PIG-O_N"/>
</dbReference>
<accession>A0A2B4RTF3</accession>
<feature type="transmembrane region" description="Helical" evidence="13">
    <location>
        <begin position="904"/>
        <end position="932"/>
    </location>
</feature>
<evidence type="ECO:0000256" key="2">
    <source>
        <dbReference type="ARBA" id="ARBA00004687"/>
    </source>
</evidence>
<comment type="similarity">
    <text evidence="3">Belongs to the PIGG/PIGN/PIGO family. PIGO subfamily.</text>
</comment>
<evidence type="ECO:0000256" key="9">
    <source>
        <dbReference type="ARBA" id="ARBA00023136"/>
    </source>
</evidence>
<dbReference type="UniPathway" id="UPA00196"/>
<feature type="transmembrane region" description="Helical" evidence="13">
    <location>
        <begin position="468"/>
        <end position="488"/>
    </location>
</feature>
<dbReference type="InterPro" id="IPR039524">
    <property type="entry name" value="PIGO/GPI13"/>
</dbReference>
<keyword evidence="5 14" id="KW-0808">Transferase</keyword>
<dbReference type="PANTHER" id="PTHR23071:SF1">
    <property type="entry name" value="GPI ETHANOLAMINE PHOSPHATE TRANSFERASE 3"/>
    <property type="match status" value="1"/>
</dbReference>
<dbReference type="SUPFAM" id="SSF53649">
    <property type="entry name" value="Alkaline phosphatase-like"/>
    <property type="match status" value="1"/>
</dbReference>
<dbReference type="GO" id="GO:0005789">
    <property type="term" value="C:endoplasmic reticulum membrane"/>
    <property type="evidence" value="ECO:0007669"/>
    <property type="project" value="UniProtKB-SubCell"/>
</dbReference>
<evidence type="ECO:0000256" key="10">
    <source>
        <dbReference type="ARBA" id="ARBA00023180"/>
    </source>
</evidence>
<keyword evidence="15" id="KW-1185">Reference proteome</keyword>
<feature type="transmembrane region" description="Helical" evidence="13">
    <location>
        <begin position="444"/>
        <end position="462"/>
    </location>
</feature>
<evidence type="ECO:0000256" key="6">
    <source>
        <dbReference type="ARBA" id="ARBA00022692"/>
    </source>
</evidence>
<feature type="transmembrane region" description="Helical" evidence="13">
    <location>
        <begin position="1012"/>
        <end position="1031"/>
    </location>
</feature>
<proteinExistence type="inferred from homology"/>
<protein>
    <recommendedName>
        <fullName evidence="12">GPI ethanolamine phosphate transferase 3, catalytic subunit</fullName>
    </recommendedName>
    <alternativeName>
        <fullName evidence="11">Phosphatidylinositol-glycan biosynthesis class O protein</fullName>
    </alternativeName>
</protein>
<feature type="transmembrane region" description="Helical" evidence="13">
    <location>
        <begin position="579"/>
        <end position="597"/>
    </location>
</feature>
<feature type="transmembrane region" description="Helical" evidence="13">
    <location>
        <begin position="860"/>
        <end position="877"/>
    </location>
</feature>
<sequence length="1053" mass="118731">MKRTHTKAVVLIIDALRYDFALYNTSLDDALPYQNKLKVIHEVLLSSPRHGALFKFVADPPTTTMQRLKALTTGSLPTFVDAGSNFASSNITEENIISQLTSLKKKITFMGDDTWGSLFPDSFHKSFPFPSFNVMDLHTVDNGVIEHLVPELKANDWDVLIGHFLGVDHCGHRFGPNHPEMASKLTQMDSVLRSVMEILDDDTILFVMGDHGMTRTGDHGGDSDDEVDAALFIYSTKPIAACKMKKEKVVTVSQIDLVPTLSLLLGLPIPFGNLGTIIPELFCHRSTLDILSNQTSSEDDLNAQQVLELLQRNKAFELNAKQVHKYLTKYASISGDIPKERLEELGKILHNATTLVSEVKDLVDNLGGHEEMIRKASGEELKNLNEKLSSAEEFHSDYLSGAKVLCRSMWAKFDLNSIFTGISVISVGVALVVLALLNFSENRLSLLFLVPLIGFVIASAATSCDFNAIIIIPLYVACALLLALFVFLQKKFMKYTQITVSRFYKKLSVVNIFAAVLCLLQCWASFSNSFVVNEDRLTAFFIQSLIGVNCVQAMWKICPGNSRNIVIRHHFRRFAKKDDMKNISGFILRLLIAWIAFDIVSRTAIILRACREEQWSCVQTDLLKPQSNSADKTTLESNRFILTVLCTGTIPFSIHQWLRYHGNLNGTTFIVLCVRYTLPLAFFFMCIHWMLQIVPQEMAAVFPEMQLWQQIIFPQIVYSLCMATIACVLYSPLYIYTVFKNGRNSLNEGVKSLQETGDNSRIIHALVREVKQNWERLDVKKVKVCEDDTNTPMVYGLGTVFSSAILVLIVAVGLPLMMLLGNGMALSISLILFQMYLQLEIHGLSHDAELANGGDRNSDTSFSMVVVWYFMSSYYFYCTGHQATIPSIRFEAAFVGFPGDMENLVIPGLLILLNTFSSAVLFSLGLPLLLFWPQIQNRLLATRNKNRPQSSKGEFDWIESPELLRTRMFRLLVTYQTLHGLKLLATCCSAAVHRRHLMVWKIFAPRFVFEGVSFLLLTMVLCLSYLVVLRIDQSLRSWFKNLEESHDWKAKNT</sequence>
<keyword evidence="7" id="KW-0256">Endoplasmic reticulum</keyword>
<dbReference type="FunFam" id="3.40.720.10:FF:000041">
    <property type="entry name" value="GPI ethanolamine phosphate transferase 3"/>
    <property type="match status" value="1"/>
</dbReference>
<dbReference type="InterPro" id="IPR002591">
    <property type="entry name" value="Phosphodiest/P_Trfase"/>
</dbReference>
<dbReference type="Gene3D" id="3.40.720.10">
    <property type="entry name" value="Alkaline Phosphatase, subunit A"/>
    <property type="match status" value="1"/>
</dbReference>
<evidence type="ECO:0000256" key="8">
    <source>
        <dbReference type="ARBA" id="ARBA00022989"/>
    </source>
</evidence>
<dbReference type="Proteomes" id="UP000225706">
    <property type="component" value="Unassembled WGS sequence"/>
</dbReference>
<keyword evidence="8 13" id="KW-1133">Transmembrane helix</keyword>
<evidence type="ECO:0000256" key="1">
    <source>
        <dbReference type="ARBA" id="ARBA00004477"/>
    </source>
</evidence>
<feature type="transmembrane region" description="Helical" evidence="13">
    <location>
        <begin position="509"/>
        <end position="526"/>
    </location>
</feature>
<dbReference type="Pfam" id="PF01663">
    <property type="entry name" value="Phosphodiest"/>
    <property type="match status" value="1"/>
</dbReference>
<dbReference type="PANTHER" id="PTHR23071">
    <property type="entry name" value="PHOSPHATIDYLINOSITOL GLYCAN"/>
    <property type="match status" value="1"/>
</dbReference>
<comment type="caution">
    <text evidence="14">The sequence shown here is derived from an EMBL/GenBank/DDBJ whole genome shotgun (WGS) entry which is preliminary data.</text>
</comment>
<evidence type="ECO:0000256" key="13">
    <source>
        <dbReference type="SAM" id="Phobius"/>
    </source>
</evidence>
<evidence type="ECO:0000256" key="11">
    <source>
        <dbReference type="ARBA" id="ARBA00079084"/>
    </source>
</evidence>
<evidence type="ECO:0000256" key="7">
    <source>
        <dbReference type="ARBA" id="ARBA00022824"/>
    </source>
</evidence>
<organism evidence="14 15">
    <name type="scientific">Stylophora pistillata</name>
    <name type="common">Smooth cauliflower coral</name>
    <dbReference type="NCBI Taxonomy" id="50429"/>
    <lineage>
        <taxon>Eukaryota</taxon>
        <taxon>Metazoa</taxon>
        <taxon>Cnidaria</taxon>
        <taxon>Anthozoa</taxon>
        <taxon>Hexacorallia</taxon>
        <taxon>Scleractinia</taxon>
        <taxon>Astrocoeniina</taxon>
        <taxon>Pocilloporidae</taxon>
        <taxon>Stylophora</taxon>
    </lineage>
</organism>
<feature type="transmembrane region" description="Helical" evidence="13">
    <location>
        <begin position="793"/>
        <end position="814"/>
    </location>
</feature>
<reference evidence="15" key="1">
    <citation type="journal article" date="2017" name="bioRxiv">
        <title>Comparative analysis of the genomes of Stylophora pistillata and Acropora digitifera provides evidence for extensive differences between species of corals.</title>
        <authorList>
            <person name="Voolstra C.R."/>
            <person name="Li Y."/>
            <person name="Liew Y.J."/>
            <person name="Baumgarten S."/>
            <person name="Zoccola D."/>
            <person name="Flot J.-F."/>
            <person name="Tambutte S."/>
            <person name="Allemand D."/>
            <person name="Aranda M."/>
        </authorList>
    </citation>
    <scope>NUCLEOTIDE SEQUENCE [LARGE SCALE GENOMIC DNA]</scope>
</reference>
<evidence type="ECO:0000256" key="5">
    <source>
        <dbReference type="ARBA" id="ARBA00022679"/>
    </source>
</evidence>
<evidence type="ECO:0000256" key="12">
    <source>
        <dbReference type="ARBA" id="ARBA00093602"/>
    </source>
</evidence>
<dbReference type="STRING" id="50429.A0A2B4RTF3"/>
<evidence type="ECO:0000256" key="3">
    <source>
        <dbReference type="ARBA" id="ARBA00008695"/>
    </source>
</evidence>
<name>A0A2B4RTF3_STYPI</name>
<dbReference type="OrthoDB" id="272139at2759"/>
<feature type="transmembrane region" description="Helical" evidence="13">
    <location>
        <begin position="670"/>
        <end position="691"/>
    </location>
</feature>